<name>A0A1H0DKR4_9BACT</name>
<proteinExistence type="predicted"/>
<dbReference type="PANTHER" id="PTHR14969:SF13">
    <property type="entry name" value="AT30094P"/>
    <property type="match status" value="1"/>
</dbReference>
<dbReference type="Pfam" id="PF01569">
    <property type="entry name" value="PAP2"/>
    <property type="match status" value="1"/>
</dbReference>
<evidence type="ECO:0000259" key="2">
    <source>
        <dbReference type="SMART" id="SM00014"/>
    </source>
</evidence>
<organism evidence="3 4">
    <name type="scientific">Desulfonauticus submarinus</name>
    <dbReference type="NCBI Taxonomy" id="206665"/>
    <lineage>
        <taxon>Bacteria</taxon>
        <taxon>Pseudomonadati</taxon>
        <taxon>Thermodesulfobacteriota</taxon>
        <taxon>Desulfovibrionia</taxon>
        <taxon>Desulfovibrionales</taxon>
        <taxon>Desulfonauticaceae</taxon>
        <taxon>Desulfonauticus</taxon>
    </lineage>
</organism>
<feature type="domain" description="Phosphatidic acid phosphatase type 2/haloperoxidase" evidence="2">
    <location>
        <begin position="63"/>
        <end position="185"/>
    </location>
</feature>
<feature type="transmembrane region" description="Helical" evidence="1">
    <location>
        <begin position="174"/>
        <end position="191"/>
    </location>
</feature>
<dbReference type="RefSeq" id="WP_092065079.1">
    <property type="nucleotide sequence ID" value="NZ_FNIN01000005.1"/>
</dbReference>
<dbReference type="AlphaFoldDB" id="A0A1H0DKR4"/>
<keyword evidence="1" id="KW-1133">Transmembrane helix</keyword>
<evidence type="ECO:0000313" key="3">
    <source>
        <dbReference type="EMBL" id="SDN70732.1"/>
    </source>
</evidence>
<evidence type="ECO:0000256" key="1">
    <source>
        <dbReference type="SAM" id="Phobius"/>
    </source>
</evidence>
<keyword evidence="1" id="KW-0812">Transmembrane</keyword>
<sequence>MWNLYFYTPTLDLKIFLIINHYLKNPFFDWLMPIISNNLVWGSIILSYLFYLLLTHQKNKIFYILIACLLIGLCDWSANLPKKKLARIRPLNALKGCHFFEDNHWQTRSANFIPTKKRGTSFPSAHAANSWLAYLLLSFRFKKLKKILWPIPLAVGYSRIYLGKHYPLDILGGYIWGTLFFVLFLVLYHFGEQKYGQTNWFKRIFKS</sequence>
<dbReference type="OrthoDB" id="9801622at2"/>
<protein>
    <submittedName>
        <fullName evidence="3">Undecaprenyl-diphosphatase</fullName>
    </submittedName>
</protein>
<dbReference type="InterPro" id="IPR000326">
    <property type="entry name" value="PAP2/HPO"/>
</dbReference>
<dbReference type="InterPro" id="IPR036938">
    <property type="entry name" value="PAP2/HPO_sf"/>
</dbReference>
<dbReference type="PANTHER" id="PTHR14969">
    <property type="entry name" value="SPHINGOSINE-1-PHOSPHATE PHOSPHOHYDROLASE"/>
    <property type="match status" value="1"/>
</dbReference>
<dbReference type="STRING" id="206665.SAMN04488516_10559"/>
<keyword evidence="1" id="KW-0472">Membrane</keyword>
<dbReference type="EMBL" id="FNIN01000005">
    <property type="protein sequence ID" value="SDN70732.1"/>
    <property type="molecule type" value="Genomic_DNA"/>
</dbReference>
<dbReference type="SUPFAM" id="SSF48317">
    <property type="entry name" value="Acid phosphatase/Vanadium-dependent haloperoxidase"/>
    <property type="match status" value="1"/>
</dbReference>
<feature type="transmembrane region" description="Helical" evidence="1">
    <location>
        <begin position="35"/>
        <end position="54"/>
    </location>
</feature>
<reference evidence="3 4" key="1">
    <citation type="submission" date="2016-10" db="EMBL/GenBank/DDBJ databases">
        <authorList>
            <person name="de Groot N.N."/>
        </authorList>
    </citation>
    <scope>NUCLEOTIDE SEQUENCE [LARGE SCALE GENOMIC DNA]</scope>
    <source>
        <strain evidence="3 4">DSM 15269</strain>
    </source>
</reference>
<dbReference type="SMART" id="SM00014">
    <property type="entry name" value="acidPPc"/>
    <property type="match status" value="1"/>
</dbReference>
<dbReference type="Proteomes" id="UP000199602">
    <property type="component" value="Unassembled WGS sequence"/>
</dbReference>
<accession>A0A1H0DKR4</accession>
<dbReference type="Gene3D" id="1.20.144.10">
    <property type="entry name" value="Phosphatidic acid phosphatase type 2/haloperoxidase"/>
    <property type="match status" value="1"/>
</dbReference>
<evidence type="ECO:0000313" key="4">
    <source>
        <dbReference type="Proteomes" id="UP000199602"/>
    </source>
</evidence>
<keyword evidence="4" id="KW-1185">Reference proteome</keyword>
<feature type="transmembrane region" description="Helical" evidence="1">
    <location>
        <begin position="60"/>
        <end position="78"/>
    </location>
</feature>
<gene>
    <name evidence="3" type="ORF">SAMN04488516_10559</name>
</gene>